<dbReference type="AlphaFoldDB" id="A0AAG5DPH7"/>
<dbReference type="EnsemblMetazoa" id="ENSAATROPT014441">
    <property type="protein sequence ID" value="ENSAATROPP013167"/>
    <property type="gene ID" value="ENSAATROPG011717"/>
</dbReference>
<keyword evidence="2" id="KW-1185">Reference proteome</keyword>
<evidence type="ECO:0000313" key="2">
    <source>
        <dbReference type="Proteomes" id="UP000075880"/>
    </source>
</evidence>
<evidence type="ECO:0000313" key="1">
    <source>
        <dbReference type="EnsemblMetazoa" id="ENSAATROPP013167"/>
    </source>
</evidence>
<reference evidence="1" key="1">
    <citation type="submission" date="2024-04" db="UniProtKB">
        <authorList>
            <consortium name="EnsemblMetazoa"/>
        </authorList>
    </citation>
    <scope>IDENTIFICATION</scope>
    <source>
        <strain evidence="1">EBRO</strain>
    </source>
</reference>
<proteinExistence type="predicted"/>
<accession>A0AAG5DPH7</accession>
<sequence>MTHTYKCDGLGFGFKDSNPSRDSIFPTLPNLRKSGNRTRVSMCYRSFLFDRPFDNAVCQKSS</sequence>
<dbReference type="Proteomes" id="UP000075880">
    <property type="component" value="Unassembled WGS sequence"/>
</dbReference>
<name>A0AAG5DPH7_ANOAO</name>
<protein>
    <submittedName>
        <fullName evidence="1">Uncharacterized protein</fullName>
    </submittedName>
</protein>
<organism evidence="1 2">
    <name type="scientific">Anopheles atroparvus</name>
    <name type="common">European mosquito</name>
    <dbReference type="NCBI Taxonomy" id="41427"/>
    <lineage>
        <taxon>Eukaryota</taxon>
        <taxon>Metazoa</taxon>
        <taxon>Ecdysozoa</taxon>
        <taxon>Arthropoda</taxon>
        <taxon>Hexapoda</taxon>
        <taxon>Insecta</taxon>
        <taxon>Pterygota</taxon>
        <taxon>Neoptera</taxon>
        <taxon>Endopterygota</taxon>
        <taxon>Diptera</taxon>
        <taxon>Nematocera</taxon>
        <taxon>Culicoidea</taxon>
        <taxon>Culicidae</taxon>
        <taxon>Anophelinae</taxon>
        <taxon>Anopheles</taxon>
    </lineage>
</organism>